<dbReference type="GO" id="GO:0004623">
    <property type="term" value="F:phospholipase A2 activity"/>
    <property type="evidence" value="ECO:0007669"/>
    <property type="project" value="UniProtKB-EC"/>
</dbReference>
<dbReference type="InterPro" id="IPR016090">
    <property type="entry name" value="PLA2-like_dom"/>
</dbReference>
<gene>
    <name evidence="15" type="ORF">Zmor_015713</name>
</gene>
<dbReference type="Gene3D" id="1.20.90.10">
    <property type="entry name" value="Phospholipase A2 domain"/>
    <property type="match status" value="1"/>
</dbReference>
<dbReference type="PROSITE" id="PS00118">
    <property type="entry name" value="PA2_HIS"/>
    <property type="match status" value="1"/>
</dbReference>
<dbReference type="EMBL" id="JALNTZ010000004">
    <property type="protein sequence ID" value="KAJ3656656.1"/>
    <property type="molecule type" value="Genomic_DNA"/>
</dbReference>
<evidence type="ECO:0000256" key="6">
    <source>
        <dbReference type="ARBA" id="ARBA00022723"/>
    </source>
</evidence>
<keyword evidence="6" id="KW-0479">Metal-binding</keyword>
<dbReference type="GO" id="GO:0006644">
    <property type="term" value="P:phospholipid metabolic process"/>
    <property type="evidence" value="ECO:0007669"/>
    <property type="project" value="InterPro"/>
</dbReference>
<evidence type="ECO:0000313" key="15">
    <source>
        <dbReference type="EMBL" id="KAJ3656656.1"/>
    </source>
</evidence>
<evidence type="ECO:0000256" key="9">
    <source>
        <dbReference type="ARBA" id="ARBA00022963"/>
    </source>
</evidence>
<feature type="chain" id="PRO_5041203554" description="Phospholipase A2" evidence="13">
    <location>
        <begin position="21"/>
        <end position="269"/>
    </location>
</feature>
<keyword evidence="11" id="KW-1015">Disulfide bond</keyword>
<keyword evidence="16" id="KW-1185">Reference proteome</keyword>
<dbReference type="SUPFAM" id="SSF48619">
    <property type="entry name" value="Phospholipase A2, PLA2"/>
    <property type="match status" value="1"/>
</dbReference>
<protein>
    <recommendedName>
        <fullName evidence="4">Phospholipase A2</fullName>
        <ecNumber evidence="3">3.1.1.4</ecNumber>
    </recommendedName>
    <alternativeName>
        <fullName evidence="12">Phosphatidylcholine 2-acylhydrolase</fullName>
    </alternativeName>
</protein>
<dbReference type="EC" id="3.1.1.4" evidence="3"/>
<reference evidence="15" key="1">
    <citation type="journal article" date="2023" name="G3 (Bethesda)">
        <title>Whole genome assemblies of Zophobas morio and Tenebrio molitor.</title>
        <authorList>
            <person name="Kaur S."/>
            <person name="Stinson S.A."/>
            <person name="diCenzo G.C."/>
        </authorList>
    </citation>
    <scope>NUCLEOTIDE SEQUENCE</scope>
    <source>
        <strain evidence="15">QUZm001</strain>
    </source>
</reference>
<evidence type="ECO:0000256" key="11">
    <source>
        <dbReference type="ARBA" id="ARBA00023157"/>
    </source>
</evidence>
<comment type="subcellular location">
    <subcellularLocation>
        <location evidence="2">Secreted</location>
    </subcellularLocation>
</comment>
<dbReference type="GO" id="GO:0005576">
    <property type="term" value="C:extracellular region"/>
    <property type="evidence" value="ECO:0007669"/>
    <property type="project" value="UniProtKB-SubCell"/>
</dbReference>
<dbReference type="InterPro" id="IPR036444">
    <property type="entry name" value="PLipase_A2_dom_sf"/>
</dbReference>
<organism evidence="15 16">
    <name type="scientific">Zophobas morio</name>
    <dbReference type="NCBI Taxonomy" id="2755281"/>
    <lineage>
        <taxon>Eukaryota</taxon>
        <taxon>Metazoa</taxon>
        <taxon>Ecdysozoa</taxon>
        <taxon>Arthropoda</taxon>
        <taxon>Hexapoda</taxon>
        <taxon>Insecta</taxon>
        <taxon>Pterygota</taxon>
        <taxon>Neoptera</taxon>
        <taxon>Endopterygota</taxon>
        <taxon>Coleoptera</taxon>
        <taxon>Polyphaga</taxon>
        <taxon>Cucujiformia</taxon>
        <taxon>Tenebrionidae</taxon>
        <taxon>Zophobas</taxon>
    </lineage>
</organism>
<accession>A0AA38IK14</accession>
<evidence type="ECO:0000256" key="8">
    <source>
        <dbReference type="ARBA" id="ARBA00022837"/>
    </source>
</evidence>
<keyword evidence="9" id="KW-0442">Lipid degradation</keyword>
<comment type="caution">
    <text evidence="15">The sequence shown here is derived from an EMBL/GenBank/DDBJ whole genome shotgun (WGS) entry which is preliminary data.</text>
</comment>
<keyword evidence="13" id="KW-0732">Signal</keyword>
<dbReference type="FunFam" id="1.20.90.10:FF:000002">
    <property type="entry name" value="Phospholipase A2 group III"/>
    <property type="match status" value="1"/>
</dbReference>
<feature type="signal peptide" evidence="13">
    <location>
        <begin position="1"/>
        <end position="20"/>
    </location>
</feature>
<dbReference type="Pfam" id="PF05826">
    <property type="entry name" value="Phospholip_A2_2"/>
    <property type="match status" value="1"/>
</dbReference>
<evidence type="ECO:0000256" key="10">
    <source>
        <dbReference type="ARBA" id="ARBA00023098"/>
    </source>
</evidence>
<keyword evidence="8" id="KW-0106">Calcium</keyword>
<evidence type="ECO:0000256" key="5">
    <source>
        <dbReference type="ARBA" id="ARBA00022525"/>
    </source>
</evidence>
<keyword evidence="10" id="KW-0443">Lipid metabolism</keyword>
<evidence type="ECO:0000256" key="13">
    <source>
        <dbReference type="SAM" id="SignalP"/>
    </source>
</evidence>
<evidence type="ECO:0000256" key="4">
    <source>
        <dbReference type="ARBA" id="ARBA00021721"/>
    </source>
</evidence>
<comment type="cofactor">
    <cofactor evidence="1">
        <name>Ca(2+)</name>
        <dbReference type="ChEBI" id="CHEBI:29108"/>
    </cofactor>
</comment>
<sequence length="269" mass="30867">MLFKLSSVSTVLFVIVGVLAIWAQNQEYFEFTDKILKPIKFILPSQEIEASSIDTLDTQEHDSGIQDATEHISIVHDEKEHGHQDSKSRDMVRATSKKLKEIRDKIRQKFAHSEGLDLDKNLHDGKLESFKSNVQVIYPGTKWCGDGNISSSYDDLGEFAETDSCCREHDSCPDNIEADSRKHDLINTGLFTRSHCDCDRKFHQCLKDANSIISESIGYTYFTVLGPQCFREDYPIVDCIEERKGRCEKYLTDPELGDKMYQWFDNSVF</sequence>
<dbReference type="PANTHER" id="PTHR12253">
    <property type="entry name" value="RH14732P"/>
    <property type="match status" value="1"/>
</dbReference>
<evidence type="ECO:0000313" key="16">
    <source>
        <dbReference type="Proteomes" id="UP001168821"/>
    </source>
</evidence>
<dbReference type="GO" id="GO:0050482">
    <property type="term" value="P:arachidonate secretion"/>
    <property type="evidence" value="ECO:0007669"/>
    <property type="project" value="InterPro"/>
</dbReference>
<name>A0AA38IK14_9CUCU</name>
<keyword evidence="7" id="KW-0378">Hydrolase</keyword>
<keyword evidence="5" id="KW-0964">Secreted</keyword>
<dbReference type="GO" id="GO:0016042">
    <property type="term" value="P:lipid catabolic process"/>
    <property type="evidence" value="ECO:0007669"/>
    <property type="project" value="UniProtKB-KW"/>
</dbReference>
<dbReference type="AlphaFoldDB" id="A0AA38IK14"/>
<dbReference type="Proteomes" id="UP001168821">
    <property type="component" value="Unassembled WGS sequence"/>
</dbReference>
<evidence type="ECO:0000259" key="14">
    <source>
        <dbReference type="Pfam" id="PF05826"/>
    </source>
</evidence>
<proteinExistence type="predicted"/>
<evidence type="ECO:0000256" key="7">
    <source>
        <dbReference type="ARBA" id="ARBA00022801"/>
    </source>
</evidence>
<dbReference type="GO" id="GO:0046872">
    <property type="term" value="F:metal ion binding"/>
    <property type="evidence" value="ECO:0007669"/>
    <property type="project" value="UniProtKB-KW"/>
</dbReference>
<evidence type="ECO:0000256" key="2">
    <source>
        <dbReference type="ARBA" id="ARBA00004613"/>
    </source>
</evidence>
<evidence type="ECO:0000256" key="12">
    <source>
        <dbReference type="ARBA" id="ARBA00029903"/>
    </source>
</evidence>
<evidence type="ECO:0000256" key="3">
    <source>
        <dbReference type="ARBA" id="ARBA00013278"/>
    </source>
</evidence>
<evidence type="ECO:0000256" key="1">
    <source>
        <dbReference type="ARBA" id="ARBA00001913"/>
    </source>
</evidence>
<feature type="domain" description="Phospholipase A2-like central" evidence="14">
    <location>
        <begin position="137"/>
        <end position="232"/>
    </location>
</feature>
<dbReference type="CDD" id="cd04704">
    <property type="entry name" value="PLA2_bee_venom_like"/>
    <property type="match status" value="1"/>
</dbReference>
<dbReference type="InterPro" id="IPR033113">
    <property type="entry name" value="PLA2_histidine"/>
</dbReference>